<comment type="subcellular location">
    <subcellularLocation>
        <location evidence="6">Cytoplasm</location>
    </subcellularLocation>
</comment>
<dbReference type="PIRSF" id="PIRSF003078">
    <property type="entry name" value="GidB"/>
    <property type="match status" value="1"/>
</dbReference>
<dbReference type="SUPFAM" id="SSF53335">
    <property type="entry name" value="S-adenosyl-L-methionine-dependent methyltransferases"/>
    <property type="match status" value="1"/>
</dbReference>
<dbReference type="HAMAP" id="MF_00074">
    <property type="entry name" value="16SrRNA_methyltr_G"/>
    <property type="match status" value="1"/>
</dbReference>
<protein>
    <recommendedName>
        <fullName evidence="6">Ribosomal RNA small subunit methyltransferase G</fullName>
        <ecNumber evidence="6">2.1.1.-</ecNumber>
    </recommendedName>
    <alternativeName>
        <fullName evidence="6">16S rRNA 7-methylguanosine methyltransferase</fullName>
        <shortName evidence="6">16S rRNA m7G methyltransferase</shortName>
    </alternativeName>
</protein>
<keyword evidence="5 6" id="KW-0949">S-adenosyl-L-methionine</keyword>
<dbReference type="GO" id="GO:0070043">
    <property type="term" value="F:rRNA (guanine-N7-)-methyltransferase activity"/>
    <property type="evidence" value="ECO:0007669"/>
    <property type="project" value="UniProtKB-UniRule"/>
</dbReference>
<dbReference type="PANTHER" id="PTHR31760">
    <property type="entry name" value="S-ADENOSYL-L-METHIONINE-DEPENDENT METHYLTRANSFERASES SUPERFAMILY PROTEIN"/>
    <property type="match status" value="1"/>
</dbReference>
<feature type="binding site" evidence="6">
    <location>
        <begin position="86"/>
        <end position="88"/>
    </location>
    <ligand>
        <name>S-adenosyl-L-methionine</name>
        <dbReference type="ChEBI" id="CHEBI:59789"/>
    </ligand>
</feature>
<dbReference type="EMBL" id="LIZS01000012">
    <property type="protein sequence ID" value="KPJ53822.1"/>
    <property type="molecule type" value="Genomic_DNA"/>
</dbReference>
<evidence type="ECO:0000313" key="8">
    <source>
        <dbReference type="Proteomes" id="UP000052008"/>
    </source>
</evidence>
<comment type="caution">
    <text evidence="7">The sequence shown here is derived from an EMBL/GenBank/DDBJ whole genome shotgun (WGS) entry which is preliminary data.</text>
</comment>
<proteinExistence type="inferred from homology"/>
<dbReference type="STRING" id="1703770.AMJ39_03095"/>
<dbReference type="EC" id="2.1.1.-" evidence="6"/>
<evidence type="ECO:0000256" key="1">
    <source>
        <dbReference type="ARBA" id="ARBA00022490"/>
    </source>
</evidence>
<feature type="binding site" evidence="6">
    <location>
        <position position="63"/>
    </location>
    <ligand>
        <name>S-adenosyl-L-methionine</name>
        <dbReference type="ChEBI" id="CHEBI:59789"/>
    </ligand>
</feature>
<dbReference type="PATRIC" id="fig|1703770.3.peg.1282"/>
<evidence type="ECO:0000256" key="2">
    <source>
        <dbReference type="ARBA" id="ARBA00022552"/>
    </source>
</evidence>
<dbReference type="InterPro" id="IPR003682">
    <property type="entry name" value="rRNA_ssu_MeTfrase_G"/>
</dbReference>
<evidence type="ECO:0000256" key="6">
    <source>
        <dbReference type="HAMAP-Rule" id="MF_00074"/>
    </source>
</evidence>
<dbReference type="Pfam" id="PF02527">
    <property type="entry name" value="GidB"/>
    <property type="match status" value="1"/>
</dbReference>
<keyword evidence="3 6" id="KW-0489">Methyltransferase</keyword>
<keyword evidence="4 6" id="KW-0808">Transferase</keyword>
<dbReference type="GO" id="GO:0005829">
    <property type="term" value="C:cytosol"/>
    <property type="evidence" value="ECO:0007669"/>
    <property type="project" value="TreeGrafter"/>
</dbReference>
<dbReference type="PANTHER" id="PTHR31760:SF0">
    <property type="entry name" value="S-ADENOSYL-L-METHIONINE-DEPENDENT METHYLTRANSFERASES SUPERFAMILY PROTEIN"/>
    <property type="match status" value="1"/>
</dbReference>
<organism evidence="7 8">
    <name type="scientific">candidate division TA06 bacterium DG_24</name>
    <dbReference type="NCBI Taxonomy" id="1703770"/>
    <lineage>
        <taxon>Bacteria</taxon>
        <taxon>Bacteria division TA06</taxon>
    </lineage>
</organism>
<reference evidence="7 8" key="1">
    <citation type="journal article" date="2015" name="Microbiome">
        <title>Genomic resolution of linkages in carbon, nitrogen, and sulfur cycling among widespread estuary sediment bacteria.</title>
        <authorList>
            <person name="Baker B.J."/>
            <person name="Lazar C.S."/>
            <person name="Teske A.P."/>
            <person name="Dick G.J."/>
        </authorList>
    </citation>
    <scope>NUCLEOTIDE SEQUENCE [LARGE SCALE GENOMIC DNA]</scope>
    <source>
        <strain evidence="7">DG_24</strain>
    </source>
</reference>
<evidence type="ECO:0000313" key="7">
    <source>
        <dbReference type="EMBL" id="KPJ53822.1"/>
    </source>
</evidence>
<comment type="similarity">
    <text evidence="6">Belongs to the methyltransferase superfamily. RNA methyltransferase RsmG family.</text>
</comment>
<gene>
    <name evidence="6" type="primary">rsmG</name>
    <name evidence="7" type="ORF">AMJ39_03095</name>
</gene>
<feature type="binding site" evidence="6">
    <location>
        <position position="68"/>
    </location>
    <ligand>
        <name>S-adenosyl-L-methionine</name>
        <dbReference type="ChEBI" id="CHEBI:59789"/>
    </ligand>
</feature>
<dbReference type="InterPro" id="IPR029063">
    <property type="entry name" value="SAM-dependent_MTases_sf"/>
</dbReference>
<sequence length="204" mass="22473">MDLEADQRHQFLEFRQVLLSWNERMNLVSRRDAGSVLSRHALTSLIALSLIRDTDDGEVMDVGSGGGFPGIPLKICLPRTPITLVESSRKKALFLQHAVQELGLSGINVLNERAEMLCRDPAHGGRYVSVTVRAVAHLKEVIRLSLPLLAPGGRLLAFKGRTAEAEAKESSASLEKWGGRIVGIEEKRGLRLSPRPKIVIVERV</sequence>
<dbReference type="Gene3D" id="3.40.50.150">
    <property type="entry name" value="Vaccinia Virus protein VP39"/>
    <property type="match status" value="1"/>
</dbReference>
<feature type="binding site" evidence="6">
    <location>
        <position position="133"/>
    </location>
    <ligand>
        <name>S-adenosyl-L-methionine</name>
        <dbReference type="ChEBI" id="CHEBI:59789"/>
    </ligand>
</feature>
<name>A0A0S7WUF9_UNCT6</name>
<dbReference type="AlphaFoldDB" id="A0A0S7WUF9"/>
<evidence type="ECO:0000256" key="4">
    <source>
        <dbReference type="ARBA" id="ARBA00022679"/>
    </source>
</evidence>
<comment type="function">
    <text evidence="6">Specifically methylates the N7 position of a guanine in 16S rRNA.</text>
</comment>
<keyword evidence="2 6" id="KW-0698">rRNA processing</keyword>
<evidence type="ECO:0000256" key="5">
    <source>
        <dbReference type="ARBA" id="ARBA00022691"/>
    </source>
</evidence>
<accession>A0A0S7WUF9</accession>
<evidence type="ECO:0000256" key="3">
    <source>
        <dbReference type="ARBA" id="ARBA00022603"/>
    </source>
</evidence>
<feature type="binding site" evidence="6">
    <location>
        <begin position="114"/>
        <end position="115"/>
    </location>
    <ligand>
        <name>S-adenosyl-L-methionine</name>
        <dbReference type="ChEBI" id="CHEBI:59789"/>
    </ligand>
</feature>
<dbReference type="NCBIfam" id="TIGR00138">
    <property type="entry name" value="rsmG_gidB"/>
    <property type="match status" value="1"/>
</dbReference>
<dbReference type="Proteomes" id="UP000052008">
    <property type="component" value="Unassembled WGS sequence"/>
</dbReference>
<keyword evidence="1 6" id="KW-0963">Cytoplasm</keyword>